<dbReference type="Proteomes" id="UP000321172">
    <property type="component" value="Chromosome"/>
</dbReference>
<dbReference type="AlphaFoldDB" id="A0A5B8S1J8"/>
<evidence type="ECO:0000313" key="3">
    <source>
        <dbReference type="Proteomes" id="UP000321172"/>
    </source>
</evidence>
<name>A0A5B8S1J8_9SPHN</name>
<keyword evidence="3" id="KW-1185">Reference proteome</keyword>
<organism evidence="2 3">
    <name type="scientific">Novosphingobium ginsenosidimutans</name>
    <dbReference type="NCBI Taxonomy" id="1176536"/>
    <lineage>
        <taxon>Bacteria</taxon>
        <taxon>Pseudomonadati</taxon>
        <taxon>Pseudomonadota</taxon>
        <taxon>Alphaproteobacteria</taxon>
        <taxon>Sphingomonadales</taxon>
        <taxon>Sphingomonadaceae</taxon>
        <taxon>Novosphingobium</taxon>
    </lineage>
</organism>
<dbReference type="RefSeq" id="WP_147089357.1">
    <property type="nucleotide sequence ID" value="NZ_BAABJD010000001.1"/>
</dbReference>
<evidence type="ECO:0000313" key="2">
    <source>
        <dbReference type="EMBL" id="QEA15379.1"/>
    </source>
</evidence>
<protein>
    <submittedName>
        <fullName evidence="2">Uncharacterized protein</fullName>
    </submittedName>
</protein>
<accession>A0A5B8S1J8</accession>
<dbReference type="PROSITE" id="PS51257">
    <property type="entry name" value="PROKAR_LIPOPROTEIN"/>
    <property type="match status" value="1"/>
</dbReference>
<sequence length="96" mass="9313">MAMRNLPILVLALALAACGSGKKDEGAGKAAGEILPASASDAMIPLDTVRSQAPLAPRPEGDGKAKAADPTATEAAAVPTAEAPATAPEPAETPAG</sequence>
<gene>
    <name evidence="2" type="ORF">FRF71_04060</name>
</gene>
<evidence type="ECO:0000256" key="1">
    <source>
        <dbReference type="SAM" id="MobiDB-lite"/>
    </source>
</evidence>
<feature type="compositionally biased region" description="Low complexity" evidence="1">
    <location>
        <begin position="68"/>
        <end position="96"/>
    </location>
</feature>
<reference evidence="2 3" key="1">
    <citation type="journal article" date="2013" name="J. Microbiol. Biotechnol.">
        <title>Novosphingobium ginsenosidimutans sp. nov., with the ability to convert ginsenoside.</title>
        <authorList>
            <person name="Kim J.K."/>
            <person name="He D."/>
            <person name="Liu Q.M."/>
            <person name="Park H.Y."/>
            <person name="Jung M.S."/>
            <person name="Yoon M.H."/>
            <person name="Kim S.C."/>
            <person name="Im W.T."/>
        </authorList>
    </citation>
    <scope>NUCLEOTIDE SEQUENCE [LARGE SCALE GENOMIC DNA]</scope>
    <source>
        <strain evidence="2 3">FW-6</strain>
    </source>
</reference>
<dbReference type="EMBL" id="CP042345">
    <property type="protein sequence ID" value="QEA15379.1"/>
    <property type="molecule type" value="Genomic_DNA"/>
</dbReference>
<dbReference type="KEGG" id="ngf:FRF71_04060"/>
<proteinExistence type="predicted"/>
<feature type="region of interest" description="Disordered" evidence="1">
    <location>
        <begin position="52"/>
        <end position="96"/>
    </location>
</feature>